<evidence type="ECO:0000313" key="2">
    <source>
        <dbReference type="EMBL" id="KAF5398401.1"/>
    </source>
</evidence>
<dbReference type="AlphaFoldDB" id="A0A8J4T6B7"/>
<feature type="compositionally biased region" description="Polar residues" evidence="1">
    <location>
        <begin position="77"/>
        <end position="96"/>
    </location>
</feature>
<dbReference type="Proteomes" id="UP000748531">
    <property type="component" value="Unassembled WGS sequence"/>
</dbReference>
<feature type="region of interest" description="Disordered" evidence="1">
    <location>
        <begin position="59"/>
        <end position="132"/>
    </location>
</feature>
<dbReference type="EMBL" id="LUCH01005043">
    <property type="protein sequence ID" value="KAF5398401.1"/>
    <property type="molecule type" value="Genomic_DNA"/>
</dbReference>
<organism evidence="2 3">
    <name type="scientific">Paragonimus heterotremus</name>
    <dbReference type="NCBI Taxonomy" id="100268"/>
    <lineage>
        <taxon>Eukaryota</taxon>
        <taxon>Metazoa</taxon>
        <taxon>Spiralia</taxon>
        <taxon>Lophotrochozoa</taxon>
        <taxon>Platyhelminthes</taxon>
        <taxon>Trematoda</taxon>
        <taxon>Digenea</taxon>
        <taxon>Plagiorchiida</taxon>
        <taxon>Troglotremata</taxon>
        <taxon>Troglotrematidae</taxon>
        <taxon>Paragonimus</taxon>
    </lineage>
</organism>
<gene>
    <name evidence="2" type="ORF">PHET_08720</name>
</gene>
<comment type="caution">
    <text evidence="2">The sequence shown here is derived from an EMBL/GenBank/DDBJ whole genome shotgun (WGS) entry which is preliminary data.</text>
</comment>
<keyword evidence="3" id="KW-1185">Reference proteome</keyword>
<protein>
    <submittedName>
        <fullName evidence="2">Uncharacterized protein</fullName>
    </submittedName>
</protein>
<name>A0A8J4T6B7_9TREM</name>
<reference evidence="2" key="1">
    <citation type="submission" date="2019-05" db="EMBL/GenBank/DDBJ databases">
        <title>Annotation for the trematode Paragonimus heterotremus.</title>
        <authorList>
            <person name="Choi Y.-J."/>
        </authorList>
    </citation>
    <scope>NUCLEOTIDE SEQUENCE</scope>
    <source>
        <strain evidence="2">LC</strain>
    </source>
</reference>
<feature type="compositionally biased region" description="Low complexity" evidence="1">
    <location>
        <begin position="59"/>
        <end position="75"/>
    </location>
</feature>
<evidence type="ECO:0000256" key="1">
    <source>
        <dbReference type="SAM" id="MobiDB-lite"/>
    </source>
</evidence>
<feature type="compositionally biased region" description="Polar residues" evidence="1">
    <location>
        <begin position="105"/>
        <end position="132"/>
    </location>
</feature>
<accession>A0A8J4T6B7</accession>
<proteinExistence type="predicted"/>
<evidence type="ECO:0000313" key="3">
    <source>
        <dbReference type="Proteomes" id="UP000748531"/>
    </source>
</evidence>
<sequence>MVIIDIFGRRLGTQHPTTAQVDKLLGLIERRQYELEQPDRVRAVIGQYIDRQIKEVRLASARSSARTQTSSSRASGMETTSGWLDNVQSSRTTTGTKRSEPSPRNAYSSANARESNCSGAYSMRSVRSSKQDISSARNQSKVLCRMPLTPTKLVTVASPFVLLEECINHDYNNPRRYKFKLLNAKLEEQLSRLESKKRAENFYANRSARSSICTRLSIIPKFD</sequence>